<dbReference type="EMBL" id="JAYGHT010000137">
    <property type="protein sequence ID" value="MEA5521728.1"/>
    <property type="molecule type" value="Genomic_DNA"/>
</dbReference>
<comment type="caution">
    <text evidence="2">The sequence shown here is derived from an EMBL/GenBank/DDBJ whole genome shotgun (WGS) entry which is preliminary data.</text>
</comment>
<feature type="signal peptide" evidence="1">
    <location>
        <begin position="1"/>
        <end position="27"/>
    </location>
</feature>
<sequence>MKSAIKAFITTAIVTAGLVVGISQAKAQPDTFTKERVVFQTVEIDPEKNQYGTVPMIVRETYDTRYPGLLGGNSLLKREVVQVASEPLVIWQVTLSSSDPQGSYTPERRAQAISTRLTNLAESLGVTTLEEMYQAGVVNYETVIFASAEPGDANFENVVFTLSPGNREQGDVFVEHLQDYGDATASGEPLYN</sequence>
<evidence type="ECO:0000313" key="3">
    <source>
        <dbReference type="Proteomes" id="UP001301728"/>
    </source>
</evidence>
<gene>
    <name evidence="2" type="ORF">VB854_22575</name>
</gene>
<name>A0ABU5U6H6_9CYAN</name>
<evidence type="ECO:0000313" key="2">
    <source>
        <dbReference type="EMBL" id="MEA5521728.1"/>
    </source>
</evidence>
<feature type="chain" id="PRO_5047455901" evidence="1">
    <location>
        <begin position="28"/>
        <end position="192"/>
    </location>
</feature>
<keyword evidence="1" id="KW-0732">Signal</keyword>
<protein>
    <submittedName>
        <fullName evidence="2">COP23 domain-containing protein</fullName>
    </submittedName>
</protein>
<reference evidence="2 3" key="1">
    <citation type="submission" date="2023-12" db="EMBL/GenBank/DDBJ databases">
        <title>Baltic Sea Cyanobacteria.</title>
        <authorList>
            <person name="Delbaje E."/>
            <person name="Fewer D.P."/>
            <person name="Shishido T.K."/>
        </authorList>
    </citation>
    <scope>NUCLEOTIDE SEQUENCE [LARGE SCALE GENOMIC DNA]</scope>
    <source>
        <strain evidence="2 3">CCNP 1315</strain>
    </source>
</reference>
<dbReference type="RefSeq" id="WP_049560588.1">
    <property type="nucleotide sequence ID" value="NZ_JAYGHT010000137.1"/>
</dbReference>
<organism evidence="2 3">
    <name type="scientific">Limnoraphis robusta CCNP1315</name>
    <dbReference type="NCBI Taxonomy" id="3110306"/>
    <lineage>
        <taxon>Bacteria</taxon>
        <taxon>Bacillati</taxon>
        <taxon>Cyanobacteriota</taxon>
        <taxon>Cyanophyceae</taxon>
        <taxon>Oscillatoriophycideae</taxon>
        <taxon>Oscillatoriales</taxon>
        <taxon>Sirenicapillariaceae</taxon>
        <taxon>Limnoraphis</taxon>
    </lineage>
</organism>
<keyword evidence="3" id="KW-1185">Reference proteome</keyword>
<accession>A0ABU5U6H6</accession>
<evidence type="ECO:0000256" key="1">
    <source>
        <dbReference type="SAM" id="SignalP"/>
    </source>
</evidence>
<dbReference type="Pfam" id="PF14218">
    <property type="entry name" value="COP23"/>
    <property type="match status" value="1"/>
</dbReference>
<dbReference type="Proteomes" id="UP001301728">
    <property type="component" value="Unassembled WGS sequence"/>
</dbReference>
<dbReference type="InterPro" id="IPR025478">
    <property type="entry name" value="COP23"/>
</dbReference>
<proteinExistence type="predicted"/>